<dbReference type="GO" id="GO:0009295">
    <property type="term" value="C:nucleoid"/>
    <property type="evidence" value="ECO:0007669"/>
    <property type="project" value="TreeGrafter"/>
</dbReference>
<dbReference type="Proteomes" id="UP000005258">
    <property type="component" value="Chromosome"/>
</dbReference>
<dbReference type="KEGG" id="tmo:TMO_1566"/>
<dbReference type="Pfam" id="PF00436">
    <property type="entry name" value="SSB"/>
    <property type="match status" value="1"/>
</dbReference>
<dbReference type="HAMAP" id="MF_00984">
    <property type="entry name" value="SSB"/>
    <property type="match status" value="1"/>
</dbReference>
<protein>
    <recommendedName>
        <fullName evidence="3 4">Single-stranded DNA-binding protein</fullName>
        <shortName evidence="3">SSB</shortName>
    </recommendedName>
</protein>
<evidence type="ECO:0000313" key="7">
    <source>
        <dbReference type="Proteomes" id="UP000005258"/>
    </source>
</evidence>
<comment type="function">
    <text evidence="3">Plays an important role in DNA replication, recombination and repair. Binds to ssDNA and to an array of partner proteins to recruit them to their sites of action during DNA metabolism.</text>
</comment>
<dbReference type="HOGENOM" id="CLU_078758_0_1_5"/>
<evidence type="ECO:0000256" key="2">
    <source>
        <dbReference type="ARBA" id="ARBA00023172"/>
    </source>
</evidence>
<dbReference type="InterPro" id="IPR000424">
    <property type="entry name" value="Primosome_PriB/ssb"/>
</dbReference>
<dbReference type="GO" id="GO:0006281">
    <property type="term" value="P:DNA repair"/>
    <property type="evidence" value="ECO:0007669"/>
    <property type="project" value="UniProtKB-UniRule"/>
</dbReference>
<keyword evidence="7" id="KW-1185">Reference proteome</keyword>
<keyword evidence="3" id="KW-0227">DNA damage</keyword>
<evidence type="ECO:0000256" key="4">
    <source>
        <dbReference type="RuleBase" id="RU000524"/>
    </source>
</evidence>
<dbReference type="GO" id="GO:0006260">
    <property type="term" value="P:DNA replication"/>
    <property type="evidence" value="ECO:0007669"/>
    <property type="project" value="UniProtKB-UniRule"/>
</dbReference>
<feature type="short sequence motif" description="Important for interaction with partner proteins" evidence="3">
    <location>
        <begin position="208"/>
        <end position="213"/>
    </location>
</feature>
<dbReference type="Gene3D" id="2.40.50.140">
    <property type="entry name" value="Nucleic acid-binding proteins"/>
    <property type="match status" value="1"/>
</dbReference>
<feature type="region of interest" description="Disordered" evidence="5">
    <location>
        <begin position="114"/>
        <end position="213"/>
    </location>
</feature>
<dbReference type="eggNOG" id="COG0629">
    <property type="taxonomic scope" value="Bacteria"/>
</dbReference>
<dbReference type="InterPro" id="IPR012340">
    <property type="entry name" value="NA-bd_OB-fold"/>
</dbReference>
<dbReference type="CDD" id="cd04496">
    <property type="entry name" value="SSB_OBF"/>
    <property type="match status" value="1"/>
</dbReference>
<dbReference type="PATRIC" id="fig|1110502.3.peg.1613"/>
<feature type="DNA-binding region" evidence="3">
    <location>
        <begin position="54"/>
        <end position="60"/>
    </location>
</feature>
<keyword evidence="3" id="KW-0234">DNA repair</keyword>
<dbReference type="NCBIfam" id="TIGR00621">
    <property type="entry name" value="ssb"/>
    <property type="match status" value="1"/>
</dbReference>
<dbReference type="AlphaFoldDB" id="I3TKW7"/>
<sequence length="213" mass="21595">MAGSVNKVILIGNLGRDPEVRSTQDGMKIVNLAVATSETWRDRQSGERRERTEWHRVVIFNERLAEVAEKFLRKGSKVYVEGALQTRKWTDQQGQEKYTTEVVLQRFRGELTMLDGRGEGGGGAEFGGGDDFGGGAGGGFGGGQGGGGRRGGGGGYGGGRGGQGGGTGGGQGGGFGGGYDDYGSDYGGGSSGGGRGGAGGGGGSNDLDDEIPF</sequence>
<dbReference type="RefSeq" id="WP_014745083.1">
    <property type="nucleotide sequence ID" value="NC_017956.1"/>
</dbReference>
<organism evidence="6 7">
    <name type="scientific">Tistrella mobilis (strain KA081020-065)</name>
    <dbReference type="NCBI Taxonomy" id="1110502"/>
    <lineage>
        <taxon>Bacteria</taxon>
        <taxon>Pseudomonadati</taxon>
        <taxon>Pseudomonadota</taxon>
        <taxon>Alphaproteobacteria</taxon>
        <taxon>Geminicoccales</taxon>
        <taxon>Geminicoccaceae</taxon>
        <taxon>Tistrella</taxon>
    </lineage>
</organism>
<comment type="subunit">
    <text evidence="3">Homotetramer.</text>
</comment>
<keyword evidence="2 3" id="KW-0233">DNA recombination</keyword>
<dbReference type="InterPro" id="IPR011344">
    <property type="entry name" value="ssDNA-bd"/>
</dbReference>
<accession>I3TKW7</accession>
<dbReference type="EMBL" id="CP003236">
    <property type="protein sequence ID" value="AFK53405.1"/>
    <property type="molecule type" value="Genomic_DNA"/>
</dbReference>
<dbReference type="SUPFAM" id="SSF50249">
    <property type="entry name" value="Nucleic acid-binding proteins"/>
    <property type="match status" value="1"/>
</dbReference>
<dbReference type="PANTHER" id="PTHR10302">
    <property type="entry name" value="SINGLE-STRANDED DNA-BINDING PROTEIN"/>
    <property type="match status" value="1"/>
</dbReference>
<dbReference type="PROSITE" id="PS50935">
    <property type="entry name" value="SSB"/>
    <property type="match status" value="1"/>
</dbReference>
<keyword evidence="1 3" id="KW-0238">DNA-binding</keyword>
<keyword evidence="3" id="KW-0235">DNA replication</keyword>
<name>I3TKW7_TISMK</name>
<dbReference type="PANTHER" id="PTHR10302:SF27">
    <property type="entry name" value="SINGLE-STRANDED DNA-BINDING PROTEIN"/>
    <property type="match status" value="1"/>
</dbReference>
<proteinExistence type="inferred from homology"/>
<evidence type="ECO:0000313" key="6">
    <source>
        <dbReference type="EMBL" id="AFK53405.1"/>
    </source>
</evidence>
<dbReference type="GO" id="GO:0006310">
    <property type="term" value="P:DNA recombination"/>
    <property type="evidence" value="ECO:0007669"/>
    <property type="project" value="UniProtKB-UniRule"/>
</dbReference>
<evidence type="ECO:0000256" key="1">
    <source>
        <dbReference type="ARBA" id="ARBA00023125"/>
    </source>
</evidence>
<feature type="compositionally biased region" description="Gly residues" evidence="5">
    <location>
        <begin position="119"/>
        <end position="204"/>
    </location>
</feature>
<evidence type="ECO:0000256" key="5">
    <source>
        <dbReference type="SAM" id="MobiDB-lite"/>
    </source>
</evidence>
<reference evidence="6 7" key="1">
    <citation type="journal article" date="2012" name="J. Am. Chem. Soc.">
        <title>Bacterial biosynthesis and maturation of the didemnin anti-cancer agents.</title>
        <authorList>
            <person name="Xu Y."/>
            <person name="Kersten R.D."/>
            <person name="Nam S.J."/>
            <person name="Lu L."/>
            <person name="Al-Suwailem A.M."/>
            <person name="Zheng H."/>
            <person name="Fenical W."/>
            <person name="Dorrestein P.C."/>
            <person name="Moore B.S."/>
            <person name="Qian P.Y."/>
        </authorList>
    </citation>
    <scope>NUCLEOTIDE SEQUENCE [LARGE SCALE GENOMIC DNA]</scope>
    <source>
        <strain evidence="6 7">KA081020-065</strain>
    </source>
</reference>
<dbReference type="GO" id="GO:0003697">
    <property type="term" value="F:single-stranded DNA binding"/>
    <property type="evidence" value="ECO:0007669"/>
    <property type="project" value="UniProtKB-UniRule"/>
</dbReference>
<evidence type="ECO:0000256" key="3">
    <source>
        <dbReference type="HAMAP-Rule" id="MF_00984"/>
    </source>
</evidence>
<gene>
    <name evidence="6" type="ordered locus">TMO_1566</name>
</gene>
<dbReference type="STRING" id="1110502.TMO_1566"/>